<sequence>MTLEKNGSLMSTGVGSACLGHPLRAAYWLACEMIQRGHGLAAGEVILSGALGPMVPIQAGDRVEARIQGLGSVHFSMA</sequence>
<dbReference type="PANTHER" id="PTHR30143:SF0">
    <property type="entry name" value="2-KETO-4-PENTENOATE HYDRATASE"/>
    <property type="match status" value="1"/>
</dbReference>
<protein>
    <submittedName>
        <fullName evidence="3">2-keto-4-pentenoate hydratase</fullName>
        <ecNumber evidence="3">4.2.1.80</ecNumber>
    </submittedName>
</protein>
<dbReference type="Pfam" id="PF01557">
    <property type="entry name" value="FAA_hydrolase"/>
    <property type="match status" value="1"/>
</dbReference>
<dbReference type="Gene3D" id="3.90.850.10">
    <property type="entry name" value="Fumarylacetoacetase-like, C-terminal domain"/>
    <property type="match status" value="1"/>
</dbReference>
<accession>A0A645B2U9</accession>
<evidence type="ECO:0000313" key="3">
    <source>
        <dbReference type="EMBL" id="MPM57493.1"/>
    </source>
</evidence>
<evidence type="ECO:0000256" key="1">
    <source>
        <dbReference type="ARBA" id="ARBA00023239"/>
    </source>
</evidence>
<comment type="caution">
    <text evidence="3">The sequence shown here is derived from an EMBL/GenBank/DDBJ whole genome shotgun (WGS) entry which is preliminary data.</text>
</comment>
<dbReference type="EMBL" id="VSSQ01016301">
    <property type="protein sequence ID" value="MPM57493.1"/>
    <property type="molecule type" value="Genomic_DNA"/>
</dbReference>
<dbReference type="InterPro" id="IPR036663">
    <property type="entry name" value="Fumarylacetoacetase_C_sf"/>
</dbReference>
<reference evidence="3" key="1">
    <citation type="submission" date="2019-08" db="EMBL/GenBank/DDBJ databases">
        <authorList>
            <person name="Kucharzyk K."/>
            <person name="Murdoch R.W."/>
            <person name="Higgins S."/>
            <person name="Loffler F."/>
        </authorList>
    </citation>
    <scope>NUCLEOTIDE SEQUENCE</scope>
</reference>
<dbReference type="GO" id="GO:0008684">
    <property type="term" value="F:2-oxopent-4-enoate hydratase activity"/>
    <property type="evidence" value="ECO:0007669"/>
    <property type="project" value="UniProtKB-EC"/>
</dbReference>
<dbReference type="PANTHER" id="PTHR30143">
    <property type="entry name" value="ACID HYDRATASE"/>
    <property type="match status" value="1"/>
</dbReference>
<name>A0A645B2U9_9ZZZZ</name>
<dbReference type="EC" id="4.2.1.80" evidence="3"/>
<dbReference type="InterPro" id="IPR050772">
    <property type="entry name" value="Hydratase-Decarb/MhpD_sf"/>
</dbReference>
<dbReference type="AlphaFoldDB" id="A0A645B2U9"/>
<feature type="domain" description="Fumarylacetoacetase-like C-terminal" evidence="2">
    <location>
        <begin position="2"/>
        <end position="73"/>
    </location>
</feature>
<dbReference type="PROSITE" id="PS51257">
    <property type="entry name" value="PROKAR_LIPOPROTEIN"/>
    <property type="match status" value="1"/>
</dbReference>
<proteinExistence type="predicted"/>
<organism evidence="3">
    <name type="scientific">bioreactor metagenome</name>
    <dbReference type="NCBI Taxonomy" id="1076179"/>
    <lineage>
        <taxon>unclassified sequences</taxon>
        <taxon>metagenomes</taxon>
        <taxon>ecological metagenomes</taxon>
    </lineage>
</organism>
<dbReference type="GO" id="GO:0005737">
    <property type="term" value="C:cytoplasm"/>
    <property type="evidence" value="ECO:0007669"/>
    <property type="project" value="TreeGrafter"/>
</dbReference>
<dbReference type="InterPro" id="IPR011234">
    <property type="entry name" value="Fumarylacetoacetase-like_C"/>
</dbReference>
<evidence type="ECO:0000259" key="2">
    <source>
        <dbReference type="Pfam" id="PF01557"/>
    </source>
</evidence>
<dbReference type="SUPFAM" id="SSF56529">
    <property type="entry name" value="FAH"/>
    <property type="match status" value="1"/>
</dbReference>
<keyword evidence="1 3" id="KW-0456">Lyase</keyword>
<gene>
    <name evidence="3" type="primary">mhpD_4</name>
    <name evidence="3" type="ORF">SDC9_104315</name>
</gene>